<organism evidence="8 9">
    <name type="scientific">Vigna angularis var. angularis</name>
    <dbReference type="NCBI Taxonomy" id="157739"/>
    <lineage>
        <taxon>Eukaryota</taxon>
        <taxon>Viridiplantae</taxon>
        <taxon>Streptophyta</taxon>
        <taxon>Embryophyta</taxon>
        <taxon>Tracheophyta</taxon>
        <taxon>Spermatophyta</taxon>
        <taxon>Magnoliopsida</taxon>
        <taxon>eudicotyledons</taxon>
        <taxon>Gunneridae</taxon>
        <taxon>Pentapetalae</taxon>
        <taxon>rosids</taxon>
        <taxon>fabids</taxon>
        <taxon>Fabales</taxon>
        <taxon>Fabaceae</taxon>
        <taxon>Papilionoideae</taxon>
        <taxon>50 kb inversion clade</taxon>
        <taxon>NPAAA clade</taxon>
        <taxon>indigoferoid/millettioid clade</taxon>
        <taxon>Phaseoleae</taxon>
        <taxon>Vigna</taxon>
    </lineage>
</organism>
<dbReference type="Pfam" id="PF04434">
    <property type="entry name" value="SWIM"/>
    <property type="match status" value="1"/>
</dbReference>
<keyword evidence="9" id="KW-1185">Reference proteome</keyword>
<comment type="function">
    <text evidence="6">Putative transcription activator involved in regulating light control of development.</text>
</comment>
<dbReference type="GO" id="GO:0005634">
    <property type="term" value="C:nucleus"/>
    <property type="evidence" value="ECO:0007669"/>
    <property type="project" value="UniProtKB-SubCell"/>
</dbReference>
<dbReference type="OrthoDB" id="1928232at2759"/>
<dbReference type="InterPro" id="IPR007527">
    <property type="entry name" value="Znf_SWIM"/>
</dbReference>
<keyword evidence="3 5" id="KW-0863">Zinc-finger</keyword>
<sequence>MQTELRSRMNCFIKDTVKENLLNAYTIKEERMWEGKCVDKFYKVQFDPLTKNTTCSCILFEFRGIICCHSLLVFSQEDVYSVPSKYVLRRWSKNIRRRHTLIRAAYSNSNHEPTMQRYQILCKRFYEIDEVACESEVASNELEKELDFLGKRFGYNSSMTNNIISDGGELRYDNSVSGTIPDTAGASVDVLVRNPLAVKRKERPRTTMFKSTVAKRTKKGKFASAKNT</sequence>
<dbReference type="GO" id="GO:0008270">
    <property type="term" value="F:zinc ion binding"/>
    <property type="evidence" value="ECO:0007669"/>
    <property type="project" value="UniProtKB-UniRule"/>
</dbReference>
<dbReference type="InterPro" id="IPR031052">
    <property type="entry name" value="FHY3/FAR1"/>
</dbReference>
<evidence type="ECO:0000256" key="1">
    <source>
        <dbReference type="ARBA" id="ARBA00005889"/>
    </source>
</evidence>
<dbReference type="Proteomes" id="UP000291084">
    <property type="component" value="Chromosome 3"/>
</dbReference>
<evidence type="ECO:0000256" key="3">
    <source>
        <dbReference type="ARBA" id="ARBA00022771"/>
    </source>
</evidence>
<comment type="similarity">
    <text evidence="1 6">Belongs to the FHY3/FAR1 family.</text>
</comment>
<dbReference type="EMBL" id="AP015036">
    <property type="protein sequence ID" value="BAT81590.1"/>
    <property type="molecule type" value="Genomic_DNA"/>
</dbReference>
<dbReference type="PROSITE" id="PS50966">
    <property type="entry name" value="ZF_SWIM"/>
    <property type="match status" value="1"/>
</dbReference>
<gene>
    <name evidence="8" type="primary">Vigan.03G134800</name>
    <name evidence="8" type="ORF">VIGAN_03134800</name>
</gene>
<protein>
    <recommendedName>
        <fullName evidence="6">Protein FAR1-RELATED SEQUENCE</fullName>
    </recommendedName>
</protein>
<proteinExistence type="inferred from homology"/>
<evidence type="ECO:0000256" key="2">
    <source>
        <dbReference type="ARBA" id="ARBA00022723"/>
    </source>
</evidence>
<feature type="domain" description="SWIM-type" evidence="7">
    <location>
        <begin position="42"/>
        <end position="78"/>
    </location>
</feature>
<dbReference type="SMART" id="SM00575">
    <property type="entry name" value="ZnF_PMZ"/>
    <property type="match status" value="1"/>
</dbReference>
<dbReference type="GO" id="GO:0006355">
    <property type="term" value="P:regulation of DNA-templated transcription"/>
    <property type="evidence" value="ECO:0007669"/>
    <property type="project" value="UniProtKB-UniRule"/>
</dbReference>
<comment type="subcellular location">
    <subcellularLocation>
        <location evidence="6">Nucleus</location>
    </subcellularLocation>
</comment>
<dbReference type="PANTHER" id="PTHR31669">
    <property type="entry name" value="PROTEIN FAR1-RELATED SEQUENCE 10-RELATED"/>
    <property type="match status" value="1"/>
</dbReference>
<evidence type="ECO:0000256" key="6">
    <source>
        <dbReference type="RuleBase" id="RU367018"/>
    </source>
</evidence>
<accession>A0A0S3RM09</accession>
<keyword evidence="2 6" id="KW-0479">Metal-binding</keyword>
<keyword evidence="6" id="KW-0539">Nucleus</keyword>
<evidence type="ECO:0000259" key="7">
    <source>
        <dbReference type="PROSITE" id="PS50966"/>
    </source>
</evidence>
<dbReference type="PANTHER" id="PTHR31669:SF283">
    <property type="entry name" value="PROTEIN FAR1-RELATED SEQUENCE"/>
    <property type="match status" value="1"/>
</dbReference>
<reference evidence="8 9" key="1">
    <citation type="journal article" date="2015" name="Sci. Rep.">
        <title>The power of single molecule real-time sequencing technology in the de novo assembly of a eukaryotic genome.</title>
        <authorList>
            <person name="Sakai H."/>
            <person name="Naito K."/>
            <person name="Ogiso-Tanaka E."/>
            <person name="Takahashi Y."/>
            <person name="Iseki K."/>
            <person name="Muto C."/>
            <person name="Satou K."/>
            <person name="Teruya K."/>
            <person name="Shiroma A."/>
            <person name="Shimoji M."/>
            <person name="Hirano T."/>
            <person name="Itoh T."/>
            <person name="Kaga A."/>
            <person name="Tomooka N."/>
        </authorList>
    </citation>
    <scope>NUCLEOTIDE SEQUENCE [LARGE SCALE GENOMIC DNA]</scope>
    <source>
        <strain evidence="9">cv. Shumari</strain>
    </source>
</reference>
<evidence type="ECO:0000256" key="4">
    <source>
        <dbReference type="ARBA" id="ARBA00022833"/>
    </source>
</evidence>
<name>A0A0S3RM09_PHAAN</name>
<dbReference type="InterPro" id="IPR006564">
    <property type="entry name" value="Znf_PMZ"/>
</dbReference>
<evidence type="ECO:0000313" key="8">
    <source>
        <dbReference type="EMBL" id="BAT81590.1"/>
    </source>
</evidence>
<evidence type="ECO:0000256" key="5">
    <source>
        <dbReference type="PROSITE-ProRule" id="PRU00325"/>
    </source>
</evidence>
<dbReference type="AlphaFoldDB" id="A0A0S3RM09"/>
<evidence type="ECO:0000313" key="9">
    <source>
        <dbReference type="Proteomes" id="UP000291084"/>
    </source>
</evidence>
<keyword evidence="4 6" id="KW-0862">Zinc</keyword>